<dbReference type="SMART" id="SM00249">
    <property type="entry name" value="PHD"/>
    <property type="match status" value="1"/>
</dbReference>
<evidence type="ECO:0000259" key="11">
    <source>
        <dbReference type="PROSITE" id="PS51184"/>
    </source>
</evidence>
<comment type="caution">
    <text evidence="12">The sequence shown here is derived from an EMBL/GenBank/DDBJ whole genome shotgun (WGS) entry which is preliminary data.</text>
</comment>
<dbReference type="InterPro" id="IPR011011">
    <property type="entry name" value="Znf_FYVE_PHD"/>
</dbReference>
<evidence type="ECO:0000256" key="2">
    <source>
        <dbReference type="ARBA" id="ARBA00022723"/>
    </source>
</evidence>
<dbReference type="SMART" id="SM00545">
    <property type="entry name" value="JmjN"/>
    <property type="match status" value="1"/>
</dbReference>
<dbReference type="InterPro" id="IPR003347">
    <property type="entry name" value="JmjC_dom"/>
</dbReference>
<feature type="compositionally biased region" description="Basic and acidic residues" evidence="8">
    <location>
        <begin position="668"/>
        <end position="677"/>
    </location>
</feature>
<dbReference type="GO" id="GO:0034647">
    <property type="term" value="F:histone H3K4me/H3K4me2/H3K4me3 demethylase activity"/>
    <property type="evidence" value="ECO:0007669"/>
    <property type="project" value="TreeGrafter"/>
</dbReference>
<organism evidence="12 13">
    <name type="scientific">Candida viswanathii</name>
    <dbReference type="NCBI Taxonomy" id="5486"/>
    <lineage>
        <taxon>Eukaryota</taxon>
        <taxon>Fungi</taxon>
        <taxon>Dikarya</taxon>
        <taxon>Ascomycota</taxon>
        <taxon>Saccharomycotina</taxon>
        <taxon>Pichiomycetes</taxon>
        <taxon>Debaryomycetaceae</taxon>
        <taxon>Candida/Lodderomyces clade</taxon>
        <taxon>Candida</taxon>
    </lineage>
</organism>
<feature type="region of interest" description="Disordered" evidence="8">
    <location>
        <begin position="643"/>
        <end position="696"/>
    </location>
</feature>
<dbReference type="InterPro" id="IPR019786">
    <property type="entry name" value="Zinc_finger_PHD-type_CS"/>
</dbReference>
<dbReference type="AlphaFoldDB" id="A0A367XYT5"/>
<accession>A0A367XYT5</accession>
<dbReference type="GO" id="GO:0008270">
    <property type="term" value="F:zinc ion binding"/>
    <property type="evidence" value="ECO:0007669"/>
    <property type="project" value="UniProtKB-KW"/>
</dbReference>
<dbReference type="GO" id="GO:0006355">
    <property type="term" value="P:regulation of DNA-templated transcription"/>
    <property type="evidence" value="ECO:0007669"/>
    <property type="project" value="TreeGrafter"/>
</dbReference>
<evidence type="ECO:0000313" key="12">
    <source>
        <dbReference type="EMBL" id="RCK58773.1"/>
    </source>
</evidence>
<evidence type="ECO:0000259" key="9">
    <source>
        <dbReference type="PROSITE" id="PS50016"/>
    </source>
</evidence>
<dbReference type="EMBL" id="QLNQ01000027">
    <property type="protein sequence ID" value="RCK58773.1"/>
    <property type="molecule type" value="Genomic_DNA"/>
</dbReference>
<dbReference type="Gene3D" id="3.30.40.10">
    <property type="entry name" value="Zinc/RING finger domain, C3HC4 (zinc finger)"/>
    <property type="match status" value="1"/>
</dbReference>
<keyword evidence="12" id="KW-0489">Methyltransferase</keyword>
<dbReference type="Gene3D" id="2.60.120.650">
    <property type="entry name" value="Cupin"/>
    <property type="match status" value="2"/>
</dbReference>
<feature type="compositionally biased region" description="Basic and acidic residues" evidence="8">
    <location>
        <begin position="643"/>
        <end position="658"/>
    </location>
</feature>
<reference evidence="12 13" key="1">
    <citation type="submission" date="2018-06" db="EMBL/GenBank/DDBJ databases">
        <title>Whole genome sequencing of Candida tropicalis (genome annotated by CSBL at Korea University).</title>
        <authorList>
            <person name="Ahn J."/>
        </authorList>
    </citation>
    <scope>NUCLEOTIDE SEQUENCE [LARGE SCALE GENOMIC DNA]</scope>
    <source>
        <strain evidence="12 13">ATCC 20962</strain>
    </source>
</reference>
<dbReference type="PANTHER" id="PTHR10694:SF33">
    <property type="entry name" value="LYSINE-SPECIFIC DEMETHYLASE 5"/>
    <property type="match status" value="1"/>
</dbReference>
<dbReference type="PROSITE" id="PS01359">
    <property type="entry name" value="ZF_PHD_1"/>
    <property type="match status" value="1"/>
</dbReference>
<comment type="subcellular location">
    <subcellularLocation>
        <location evidence="1">Nucleus</location>
    </subcellularLocation>
</comment>
<protein>
    <submittedName>
        <fullName evidence="12">Histone demethylase JHD2</fullName>
    </submittedName>
</protein>
<dbReference type="SMART" id="SM00558">
    <property type="entry name" value="JmjC"/>
    <property type="match status" value="1"/>
</dbReference>
<dbReference type="PROSITE" id="PS51184">
    <property type="entry name" value="JMJC"/>
    <property type="match status" value="1"/>
</dbReference>
<keyword evidence="3 7" id="KW-0863">Zinc-finger</keyword>
<evidence type="ECO:0000259" key="10">
    <source>
        <dbReference type="PROSITE" id="PS51183"/>
    </source>
</evidence>
<proteinExistence type="predicted"/>
<dbReference type="CDD" id="cd15543">
    <property type="entry name" value="PHD_RSF1"/>
    <property type="match status" value="1"/>
</dbReference>
<dbReference type="InterPro" id="IPR013083">
    <property type="entry name" value="Znf_RING/FYVE/PHD"/>
</dbReference>
<evidence type="ECO:0000256" key="6">
    <source>
        <dbReference type="ARBA" id="ARBA00023242"/>
    </source>
</evidence>
<dbReference type="STRING" id="5486.A0A367XYT5"/>
<feature type="domain" description="JmjC" evidence="11">
    <location>
        <begin position="323"/>
        <end position="489"/>
    </location>
</feature>
<dbReference type="GO" id="GO:0032259">
    <property type="term" value="P:methylation"/>
    <property type="evidence" value="ECO:0007669"/>
    <property type="project" value="UniProtKB-KW"/>
</dbReference>
<dbReference type="OrthoDB" id="1678912at2759"/>
<evidence type="ECO:0000256" key="3">
    <source>
        <dbReference type="ARBA" id="ARBA00022771"/>
    </source>
</evidence>
<dbReference type="PROSITE" id="PS51183">
    <property type="entry name" value="JMJN"/>
    <property type="match status" value="1"/>
</dbReference>
<dbReference type="GO" id="GO:0008168">
    <property type="term" value="F:methyltransferase activity"/>
    <property type="evidence" value="ECO:0007669"/>
    <property type="project" value="UniProtKB-KW"/>
</dbReference>
<dbReference type="PROSITE" id="PS50016">
    <property type="entry name" value="ZF_PHD_2"/>
    <property type="match status" value="1"/>
</dbReference>
<dbReference type="InterPro" id="IPR003349">
    <property type="entry name" value="JmjN"/>
</dbReference>
<evidence type="ECO:0000256" key="7">
    <source>
        <dbReference type="PROSITE-ProRule" id="PRU00146"/>
    </source>
</evidence>
<evidence type="ECO:0000256" key="4">
    <source>
        <dbReference type="ARBA" id="ARBA00022833"/>
    </source>
</evidence>
<feature type="domain" description="JmjN" evidence="10">
    <location>
        <begin position="11"/>
        <end position="54"/>
    </location>
</feature>
<evidence type="ECO:0000256" key="8">
    <source>
        <dbReference type="SAM" id="MobiDB-lite"/>
    </source>
</evidence>
<keyword evidence="13" id="KW-1185">Reference proteome</keyword>
<dbReference type="SUPFAM" id="SSF57903">
    <property type="entry name" value="FYVE/PHD zinc finger"/>
    <property type="match status" value="1"/>
</dbReference>
<dbReference type="Pfam" id="PF00628">
    <property type="entry name" value="PHD"/>
    <property type="match status" value="1"/>
</dbReference>
<dbReference type="PANTHER" id="PTHR10694">
    <property type="entry name" value="LYSINE-SPECIFIC DEMETHYLASE"/>
    <property type="match status" value="1"/>
</dbReference>
<gene>
    <name evidence="12" type="primary">JHD2</name>
    <name evidence="12" type="ORF">Cantr_07151</name>
</gene>
<feature type="domain" description="PHD-type" evidence="9">
    <location>
        <begin position="177"/>
        <end position="227"/>
    </location>
</feature>
<dbReference type="GO" id="GO:0005634">
    <property type="term" value="C:nucleus"/>
    <property type="evidence" value="ECO:0007669"/>
    <property type="project" value="UniProtKB-SubCell"/>
</dbReference>
<dbReference type="Pfam" id="PF02375">
    <property type="entry name" value="JmjN"/>
    <property type="match status" value="1"/>
</dbReference>
<keyword evidence="12" id="KW-0808">Transferase</keyword>
<keyword evidence="2" id="KW-0479">Metal-binding</keyword>
<dbReference type="InterPro" id="IPR019787">
    <property type="entry name" value="Znf_PHD-finger"/>
</dbReference>
<evidence type="ECO:0000256" key="1">
    <source>
        <dbReference type="ARBA" id="ARBA00004123"/>
    </source>
</evidence>
<dbReference type="InterPro" id="IPR001965">
    <property type="entry name" value="Znf_PHD"/>
</dbReference>
<dbReference type="Proteomes" id="UP000253472">
    <property type="component" value="Unassembled WGS sequence"/>
</dbReference>
<dbReference type="GO" id="GO:0000785">
    <property type="term" value="C:chromatin"/>
    <property type="evidence" value="ECO:0007669"/>
    <property type="project" value="TreeGrafter"/>
</dbReference>
<evidence type="ECO:0000313" key="13">
    <source>
        <dbReference type="Proteomes" id="UP000253472"/>
    </source>
</evidence>
<keyword evidence="4" id="KW-0862">Zinc</keyword>
<name>A0A367XYT5_9ASCO</name>
<evidence type="ECO:0000256" key="5">
    <source>
        <dbReference type="ARBA" id="ARBA00023004"/>
    </source>
</evidence>
<sequence>MSFNKSLLTPCPVLTPNEEEFNDPVGYLSSAAISELGATYGIVKIVPPPNWKPSFHINPDFKFHVRKQVISDLGITTRSRDFFRENINRFLKMRRKRQLKLFFEVEGTKVYYYDLYRDVEEMGEPMDEPKWQALSAKFGVDLESIKREYENSIKYYANYLHHNTSYEFPDSDSEDEYDNCLICGQHDHPLETLLCDNCDNPFHMKCLNPPLTVVPATNWYCDKCLIGTGEYGFDEDVDVKYTIPEFYKMCQEFDAKFAKEYNDGKPLTVDAIEEKFWSFVDIEKSDLEVMYGADIHNSKPGEISGFPMSDTPNLDTSNPLIQYYINHPCNLNKLPLAKGSLLNFIDTSISGMTIPWIYVGSLLSTFCWHVEDHYTLSANYCHFGATKKWYGIPSVYADKFEKLMKDAAPDLFKRQPDLLHQLVSLMSPTDLVANGIPCVYADQNPNEFVVTYPRVYHAGFNCGFNFNEAVNFATDSWLEFGEKSVRDYRPIKKENVFNHNELMENILVKYNKDRDVRVDLVRRSLNSFEKFVKSQSELLSRLKGKFEVEVNHHEIVDEECLCDYCKTHLSYQYCILLPKKPHRRIAITQLLTPESSPQDAQLKKEMEQTKVDELANSEASQNLSKLNREPVAELDEFQSLIEKAKQESKTKEEKEAAPARRRSKRLLTLKEKEEPPKKRARMGKITKKKEPNAPNREPRLCLQCVCSLDEKLQHGKLIYRKQIPVLEELINETRKNLE</sequence>
<dbReference type="Pfam" id="PF02373">
    <property type="entry name" value="JmjC"/>
    <property type="match status" value="1"/>
</dbReference>
<keyword evidence="5" id="KW-0408">Iron</keyword>
<feature type="compositionally biased region" description="Basic residues" evidence="8">
    <location>
        <begin position="678"/>
        <end position="687"/>
    </location>
</feature>
<dbReference type="SUPFAM" id="SSF51197">
    <property type="entry name" value="Clavaminate synthase-like"/>
    <property type="match status" value="1"/>
</dbReference>
<keyword evidence="6" id="KW-0539">Nucleus</keyword>